<accession>A0A426YNU9</accession>
<sequence>MRGQFSKFPKFIGVGSSYSKKDALTPLAPFASPPSSLPQRKRRLPWPIGSHPAKWRPPLWLAPSPLLATGLAASDSPLRSYCPCGRLSPLAGTVGLPCGLALAAAGRPLAGGLDRGLAMGGWPCMRAGCPSSSLPSM</sequence>
<evidence type="ECO:0000313" key="2">
    <source>
        <dbReference type="Proteomes" id="UP000287651"/>
    </source>
</evidence>
<organism evidence="1 2">
    <name type="scientific">Ensete ventricosum</name>
    <name type="common">Abyssinian banana</name>
    <name type="synonym">Musa ensete</name>
    <dbReference type="NCBI Taxonomy" id="4639"/>
    <lineage>
        <taxon>Eukaryota</taxon>
        <taxon>Viridiplantae</taxon>
        <taxon>Streptophyta</taxon>
        <taxon>Embryophyta</taxon>
        <taxon>Tracheophyta</taxon>
        <taxon>Spermatophyta</taxon>
        <taxon>Magnoliopsida</taxon>
        <taxon>Liliopsida</taxon>
        <taxon>Zingiberales</taxon>
        <taxon>Musaceae</taxon>
        <taxon>Ensete</taxon>
    </lineage>
</organism>
<reference evidence="1 2" key="1">
    <citation type="journal article" date="2014" name="Agronomy (Basel)">
        <title>A Draft Genome Sequence for Ensete ventricosum, the Drought-Tolerant Tree Against Hunger.</title>
        <authorList>
            <person name="Harrison J."/>
            <person name="Moore K.A."/>
            <person name="Paszkiewicz K."/>
            <person name="Jones T."/>
            <person name="Grant M."/>
            <person name="Ambacheew D."/>
            <person name="Muzemil S."/>
            <person name="Studholme D.J."/>
        </authorList>
    </citation>
    <scope>NUCLEOTIDE SEQUENCE [LARGE SCALE GENOMIC DNA]</scope>
</reference>
<evidence type="ECO:0000313" key="1">
    <source>
        <dbReference type="EMBL" id="RRT53384.1"/>
    </source>
</evidence>
<dbReference type="AlphaFoldDB" id="A0A426YNU9"/>
<gene>
    <name evidence="1" type="ORF">B296_00015622</name>
</gene>
<dbReference type="EMBL" id="AMZH03011164">
    <property type="protein sequence ID" value="RRT53384.1"/>
    <property type="molecule type" value="Genomic_DNA"/>
</dbReference>
<proteinExistence type="predicted"/>
<dbReference type="Proteomes" id="UP000287651">
    <property type="component" value="Unassembled WGS sequence"/>
</dbReference>
<comment type="caution">
    <text evidence="1">The sequence shown here is derived from an EMBL/GenBank/DDBJ whole genome shotgun (WGS) entry which is preliminary data.</text>
</comment>
<protein>
    <submittedName>
        <fullName evidence="1">Uncharacterized protein</fullName>
    </submittedName>
</protein>
<name>A0A426YNU9_ENSVE</name>